<dbReference type="EMBL" id="VTPC01002705">
    <property type="protein sequence ID" value="KAF2899645.1"/>
    <property type="molecule type" value="Genomic_DNA"/>
</dbReference>
<organism evidence="3 4">
    <name type="scientific">Ignelater luminosus</name>
    <name type="common">Cucubano</name>
    <name type="synonym">Pyrophorus luminosus</name>
    <dbReference type="NCBI Taxonomy" id="2038154"/>
    <lineage>
        <taxon>Eukaryota</taxon>
        <taxon>Metazoa</taxon>
        <taxon>Ecdysozoa</taxon>
        <taxon>Arthropoda</taxon>
        <taxon>Hexapoda</taxon>
        <taxon>Insecta</taxon>
        <taxon>Pterygota</taxon>
        <taxon>Neoptera</taxon>
        <taxon>Endopterygota</taxon>
        <taxon>Coleoptera</taxon>
        <taxon>Polyphaga</taxon>
        <taxon>Elateriformia</taxon>
        <taxon>Elateroidea</taxon>
        <taxon>Elateridae</taxon>
        <taxon>Agrypninae</taxon>
        <taxon>Pyrophorini</taxon>
        <taxon>Ignelater</taxon>
    </lineage>
</organism>
<gene>
    <name evidence="3" type="ORF">ILUMI_06530</name>
</gene>
<feature type="compositionally biased region" description="Low complexity" evidence="1">
    <location>
        <begin position="33"/>
        <end position="47"/>
    </location>
</feature>
<dbReference type="Proteomes" id="UP000801492">
    <property type="component" value="Unassembled WGS sequence"/>
</dbReference>
<evidence type="ECO:0000256" key="1">
    <source>
        <dbReference type="SAM" id="MobiDB-lite"/>
    </source>
</evidence>
<evidence type="ECO:0000256" key="2">
    <source>
        <dbReference type="SAM" id="SignalP"/>
    </source>
</evidence>
<feature type="signal peptide" evidence="2">
    <location>
        <begin position="1"/>
        <end position="21"/>
    </location>
</feature>
<reference evidence="3" key="1">
    <citation type="submission" date="2019-08" db="EMBL/GenBank/DDBJ databases">
        <title>The genome of the North American firefly Photinus pyralis.</title>
        <authorList>
            <consortium name="Photinus pyralis genome working group"/>
            <person name="Fallon T.R."/>
            <person name="Sander Lower S.E."/>
            <person name="Weng J.-K."/>
        </authorList>
    </citation>
    <scope>NUCLEOTIDE SEQUENCE</scope>
    <source>
        <strain evidence="3">TRF0915ILg1</strain>
        <tissue evidence="3">Whole body</tissue>
    </source>
</reference>
<feature type="region of interest" description="Disordered" evidence="1">
    <location>
        <begin position="23"/>
        <end position="80"/>
    </location>
</feature>
<protein>
    <submittedName>
        <fullName evidence="3">Uncharacterized protein</fullName>
    </submittedName>
</protein>
<accession>A0A8K0D540</accession>
<sequence length="80" mass="7863">MNKTLLIASILLTVAIATARGARYGTGEGLDPGADSTKTDASSASGGVNSDPNFVGVNGPSHTGVNGGQGQTGTYGSHEK</sequence>
<keyword evidence="4" id="KW-1185">Reference proteome</keyword>
<comment type="caution">
    <text evidence="3">The sequence shown here is derived from an EMBL/GenBank/DDBJ whole genome shotgun (WGS) entry which is preliminary data.</text>
</comment>
<evidence type="ECO:0000313" key="3">
    <source>
        <dbReference type="EMBL" id="KAF2899645.1"/>
    </source>
</evidence>
<evidence type="ECO:0000313" key="4">
    <source>
        <dbReference type="Proteomes" id="UP000801492"/>
    </source>
</evidence>
<keyword evidence="2" id="KW-0732">Signal</keyword>
<feature type="chain" id="PRO_5035478663" evidence="2">
    <location>
        <begin position="22"/>
        <end position="80"/>
    </location>
</feature>
<proteinExistence type="predicted"/>
<name>A0A8K0D540_IGNLU</name>
<dbReference type="AlphaFoldDB" id="A0A8K0D540"/>